<dbReference type="EMBL" id="JAPWTJ010001055">
    <property type="protein sequence ID" value="KAJ8974101.1"/>
    <property type="molecule type" value="Genomic_DNA"/>
</dbReference>
<keyword evidence="2" id="KW-1185">Reference proteome</keyword>
<accession>A0ABQ9J7H9</accession>
<comment type="caution">
    <text evidence="1">The sequence shown here is derived from an EMBL/GenBank/DDBJ whole genome shotgun (WGS) entry which is preliminary data.</text>
</comment>
<name>A0ABQ9J7H9_9CUCU</name>
<dbReference type="Proteomes" id="UP001162164">
    <property type="component" value="Unassembled WGS sequence"/>
</dbReference>
<protein>
    <submittedName>
        <fullName evidence="1">Uncharacterized protein</fullName>
    </submittedName>
</protein>
<proteinExistence type="predicted"/>
<reference evidence="1" key="1">
    <citation type="journal article" date="2023" name="Insect Mol. Biol.">
        <title>Genome sequencing provides insights into the evolution of gene families encoding plant cell wall-degrading enzymes in longhorned beetles.</title>
        <authorList>
            <person name="Shin N.R."/>
            <person name="Okamura Y."/>
            <person name="Kirsch R."/>
            <person name="Pauchet Y."/>
        </authorList>
    </citation>
    <scope>NUCLEOTIDE SEQUENCE</scope>
    <source>
        <strain evidence="1">MMC_N1</strain>
    </source>
</reference>
<evidence type="ECO:0000313" key="2">
    <source>
        <dbReference type="Proteomes" id="UP001162164"/>
    </source>
</evidence>
<organism evidence="1 2">
    <name type="scientific">Molorchus minor</name>
    <dbReference type="NCBI Taxonomy" id="1323400"/>
    <lineage>
        <taxon>Eukaryota</taxon>
        <taxon>Metazoa</taxon>
        <taxon>Ecdysozoa</taxon>
        <taxon>Arthropoda</taxon>
        <taxon>Hexapoda</taxon>
        <taxon>Insecta</taxon>
        <taxon>Pterygota</taxon>
        <taxon>Neoptera</taxon>
        <taxon>Endopterygota</taxon>
        <taxon>Coleoptera</taxon>
        <taxon>Polyphaga</taxon>
        <taxon>Cucujiformia</taxon>
        <taxon>Chrysomeloidea</taxon>
        <taxon>Cerambycidae</taxon>
        <taxon>Lamiinae</taxon>
        <taxon>Monochamini</taxon>
        <taxon>Molorchus</taxon>
    </lineage>
</organism>
<sequence length="72" mass="8561">MLRPIQRLYPLEIRSSEESSDMKEKFYSGNILIRDTLFKPVIDKFGNVKIRFPTKSEKSPLVEILRLNYHSF</sequence>
<gene>
    <name evidence="1" type="ORF">NQ317_003900</name>
</gene>
<evidence type="ECO:0000313" key="1">
    <source>
        <dbReference type="EMBL" id="KAJ8974101.1"/>
    </source>
</evidence>